<proteinExistence type="evidence at transcript level"/>
<accession>D5AC62</accession>
<protein>
    <submittedName>
        <fullName evidence="2">Uncharacterized protein</fullName>
    </submittedName>
</protein>
<dbReference type="PANTHER" id="PTHR34949">
    <property type="entry name" value="OS05G0443700 PROTEIN"/>
    <property type="match status" value="1"/>
</dbReference>
<dbReference type="PANTHER" id="PTHR34949:SF3">
    <property type="entry name" value="OS08G0244100 PROTEIN"/>
    <property type="match status" value="1"/>
</dbReference>
<keyword evidence="1" id="KW-0812">Transmembrane</keyword>
<keyword evidence="1" id="KW-1133">Transmembrane helix</keyword>
<evidence type="ECO:0000256" key="1">
    <source>
        <dbReference type="SAM" id="Phobius"/>
    </source>
</evidence>
<organism evidence="2">
    <name type="scientific">Picea sitchensis</name>
    <name type="common">Sitka spruce</name>
    <name type="synonym">Pinus sitchensis</name>
    <dbReference type="NCBI Taxonomy" id="3332"/>
    <lineage>
        <taxon>Eukaryota</taxon>
        <taxon>Viridiplantae</taxon>
        <taxon>Streptophyta</taxon>
        <taxon>Embryophyta</taxon>
        <taxon>Tracheophyta</taxon>
        <taxon>Spermatophyta</taxon>
        <taxon>Pinopsida</taxon>
        <taxon>Pinidae</taxon>
        <taxon>Conifers I</taxon>
        <taxon>Pinales</taxon>
        <taxon>Pinaceae</taxon>
        <taxon>Picea</taxon>
    </lineage>
</organism>
<dbReference type="AlphaFoldDB" id="D5AC62"/>
<feature type="transmembrane region" description="Helical" evidence="1">
    <location>
        <begin position="259"/>
        <end position="277"/>
    </location>
</feature>
<dbReference type="EMBL" id="BT123834">
    <property type="protein sequence ID" value="ADE77131.1"/>
    <property type="molecule type" value="mRNA"/>
</dbReference>
<keyword evidence="1" id="KW-0472">Membrane</keyword>
<name>D5AC62_PICSI</name>
<evidence type="ECO:0000313" key="2">
    <source>
        <dbReference type="EMBL" id="ADE77131.1"/>
    </source>
</evidence>
<sequence length="278" mass="31625">MSDSVIDEGKKRLRWVQLDDHEKDDLALFLCGSCENNSNSLEQQSVNKTEEMVDLRLDDAHMLNRRDLRDFCNVGSDCGPGVNGYKETILINKDSKFVVQLAEQNVADSHDDWHTGATIDRKSGHRGSSSDGAVLGSWKIVIADENDEKETVESQSKESPARLNLWDLTNKLGLAAKLKWSKSGLKRWKDSGHCHPGNEYIRDLGMKTWLRGNKKMTNGECVSYDNILSHKLTYGWAGSLQRKMQRSQYCIQYSRPLQITWMLLIMLCLVGLFTFHVI</sequence>
<reference evidence="2" key="1">
    <citation type="submission" date="2010-04" db="EMBL/GenBank/DDBJ databases">
        <authorList>
            <person name="Reid K.E."/>
            <person name="Liao N."/>
            <person name="Chan S."/>
            <person name="Docking R."/>
            <person name="Taylor G."/>
            <person name="Moore R."/>
            <person name="Mayo M."/>
            <person name="Munro S."/>
            <person name="King J."/>
            <person name="Yanchuk A."/>
            <person name="Holt R."/>
            <person name="Jones S."/>
            <person name="Marra M."/>
            <person name="Ritland C.E."/>
            <person name="Ritland K."/>
            <person name="Bohlmann J."/>
        </authorList>
    </citation>
    <scope>NUCLEOTIDE SEQUENCE</scope>
    <source>
        <tissue evidence="2">Bud</tissue>
    </source>
</reference>